<protein>
    <submittedName>
        <fullName evidence="1">Uncharacterized protein</fullName>
    </submittedName>
</protein>
<sequence>MNPSLTLRVTIKSKRRLPRCDRYKPKAYCRVSAEAAATQPTLRLYGSCEAESRLGGGGFATNTRRLRAVDLVLIETRSVSEGYIQRTKW</sequence>
<keyword evidence="2" id="KW-1185">Reference proteome</keyword>
<name>A0A5C5ZH82_9BACT</name>
<evidence type="ECO:0000313" key="1">
    <source>
        <dbReference type="EMBL" id="TWT86231.1"/>
    </source>
</evidence>
<dbReference type="AlphaFoldDB" id="A0A5C5ZH82"/>
<gene>
    <name evidence="1" type="ORF">Pla100_61410</name>
</gene>
<accession>A0A5C5ZH82</accession>
<dbReference type="EMBL" id="SJPM01000038">
    <property type="protein sequence ID" value="TWT86231.1"/>
    <property type="molecule type" value="Genomic_DNA"/>
</dbReference>
<dbReference type="Proteomes" id="UP000316213">
    <property type="component" value="Unassembled WGS sequence"/>
</dbReference>
<comment type="caution">
    <text evidence="1">The sequence shown here is derived from an EMBL/GenBank/DDBJ whole genome shotgun (WGS) entry which is preliminary data.</text>
</comment>
<organism evidence="1 2">
    <name type="scientific">Neorhodopirellula pilleata</name>
    <dbReference type="NCBI Taxonomy" id="2714738"/>
    <lineage>
        <taxon>Bacteria</taxon>
        <taxon>Pseudomonadati</taxon>
        <taxon>Planctomycetota</taxon>
        <taxon>Planctomycetia</taxon>
        <taxon>Pirellulales</taxon>
        <taxon>Pirellulaceae</taxon>
        <taxon>Neorhodopirellula</taxon>
    </lineage>
</organism>
<reference evidence="1 2" key="1">
    <citation type="submission" date="2019-02" db="EMBL/GenBank/DDBJ databases">
        <title>Deep-cultivation of Planctomycetes and their phenomic and genomic characterization uncovers novel biology.</title>
        <authorList>
            <person name="Wiegand S."/>
            <person name="Jogler M."/>
            <person name="Boedeker C."/>
            <person name="Pinto D."/>
            <person name="Vollmers J."/>
            <person name="Rivas-Marin E."/>
            <person name="Kohn T."/>
            <person name="Peeters S.H."/>
            <person name="Heuer A."/>
            <person name="Rast P."/>
            <person name="Oberbeckmann S."/>
            <person name="Bunk B."/>
            <person name="Jeske O."/>
            <person name="Meyerdierks A."/>
            <person name="Storesund J.E."/>
            <person name="Kallscheuer N."/>
            <person name="Luecker S."/>
            <person name="Lage O.M."/>
            <person name="Pohl T."/>
            <person name="Merkel B.J."/>
            <person name="Hornburger P."/>
            <person name="Mueller R.-W."/>
            <person name="Bruemmer F."/>
            <person name="Labrenz M."/>
            <person name="Spormann A.M."/>
            <person name="Op Den Camp H."/>
            <person name="Overmann J."/>
            <person name="Amann R."/>
            <person name="Jetten M.S.M."/>
            <person name="Mascher T."/>
            <person name="Medema M.H."/>
            <person name="Devos D.P."/>
            <person name="Kaster A.-K."/>
            <person name="Ovreas L."/>
            <person name="Rohde M."/>
            <person name="Galperin M.Y."/>
            <person name="Jogler C."/>
        </authorList>
    </citation>
    <scope>NUCLEOTIDE SEQUENCE [LARGE SCALE GENOMIC DNA]</scope>
    <source>
        <strain evidence="1 2">Pla100</strain>
    </source>
</reference>
<evidence type="ECO:0000313" key="2">
    <source>
        <dbReference type="Proteomes" id="UP000316213"/>
    </source>
</evidence>
<proteinExistence type="predicted"/>